<dbReference type="NCBIfam" id="TIGR00801">
    <property type="entry name" value="ncs2"/>
    <property type="match status" value="1"/>
</dbReference>
<evidence type="ECO:0008006" key="11">
    <source>
        <dbReference type="Google" id="ProtNLM"/>
    </source>
</evidence>
<evidence type="ECO:0000256" key="8">
    <source>
        <dbReference type="SAM" id="Phobius"/>
    </source>
</evidence>
<feature type="transmembrane region" description="Helical" evidence="8">
    <location>
        <begin position="228"/>
        <end position="250"/>
    </location>
</feature>
<dbReference type="Pfam" id="PF00860">
    <property type="entry name" value="Xan_ur_permease"/>
    <property type="match status" value="1"/>
</dbReference>
<feature type="transmembrane region" description="Helical" evidence="8">
    <location>
        <begin position="279"/>
        <end position="298"/>
    </location>
</feature>
<dbReference type="KEGG" id="amus:LMH87_007342"/>
<feature type="transmembrane region" description="Helical" evidence="8">
    <location>
        <begin position="464"/>
        <end position="483"/>
    </location>
</feature>
<name>A0A9W8QSX5_AKAMU</name>
<comment type="caution">
    <text evidence="9">The sequence shown here is derived from an EMBL/GenBank/DDBJ whole genome shotgun (WGS) entry which is preliminary data.</text>
</comment>
<keyword evidence="6 8" id="KW-0472">Membrane</keyword>
<evidence type="ECO:0000256" key="3">
    <source>
        <dbReference type="ARBA" id="ARBA00022448"/>
    </source>
</evidence>
<dbReference type="GO" id="GO:0042907">
    <property type="term" value="F:xanthine transmembrane transporter activity"/>
    <property type="evidence" value="ECO:0007669"/>
    <property type="project" value="TreeGrafter"/>
</dbReference>
<dbReference type="PANTHER" id="PTHR42810">
    <property type="entry name" value="PURINE PERMEASE C1399.01C-RELATED"/>
    <property type="match status" value="1"/>
</dbReference>
<feature type="transmembrane region" description="Helical" evidence="8">
    <location>
        <begin position="120"/>
        <end position="136"/>
    </location>
</feature>
<evidence type="ECO:0000256" key="4">
    <source>
        <dbReference type="ARBA" id="ARBA00022692"/>
    </source>
</evidence>
<keyword evidence="5 8" id="KW-1133">Transmembrane helix</keyword>
<dbReference type="RefSeq" id="XP_056060637.1">
    <property type="nucleotide sequence ID" value="XM_056192415.1"/>
</dbReference>
<dbReference type="GO" id="GO:0005886">
    <property type="term" value="C:plasma membrane"/>
    <property type="evidence" value="ECO:0007669"/>
    <property type="project" value="TreeGrafter"/>
</dbReference>
<feature type="transmembrane region" description="Helical" evidence="8">
    <location>
        <begin position="80"/>
        <end position="100"/>
    </location>
</feature>
<dbReference type="InterPro" id="IPR006042">
    <property type="entry name" value="Xan_ur_permease"/>
</dbReference>
<evidence type="ECO:0000313" key="9">
    <source>
        <dbReference type="EMBL" id="KAJ4165722.1"/>
    </source>
</evidence>
<dbReference type="PANTHER" id="PTHR42810:SF2">
    <property type="entry name" value="PURINE PERMEASE C1399.01C-RELATED"/>
    <property type="match status" value="1"/>
</dbReference>
<dbReference type="InterPro" id="IPR006043">
    <property type="entry name" value="NCS2"/>
</dbReference>
<feature type="transmembrane region" description="Helical" evidence="8">
    <location>
        <begin position="532"/>
        <end position="555"/>
    </location>
</feature>
<feature type="transmembrane region" description="Helical" evidence="8">
    <location>
        <begin position="495"/>
        <end position="520"/>
    </location>
</feature>
<dbReference type="EMBL" id="JAJHUN010000001">
    <property type="protein sequence ID" value="KAJ4165722.1"/>
    <property type="molecule type" value="Genomic_DNA"/>
</dbReference>
<keyword evidence="3" id="KW-0813">Transport</keyword>
<evidence type="ECO:0000313" key="10">
    <source>
        <dbReference type="Proteomes" id="UP001144673"/>
    </source>
</evidence>
<organism evidence="9 10">
    <name type="scientific">Akanthomyces muscarius</name>
    <name type="common">Entomopathogenic fungus</name>
    <name type="synonym">Lecanicillium muscarium</name>
    <dbReference type="NCBI Taxonomy" id="2231603"/>
    <lineage>
        <taxon>Eukaryota</taxon>
        <taxon>Fungi</taxon>
        <taxon>Dikarya</taxon>
        <taxon>Ascomycota</taxon>
        <taxon>Pezizomycotina</taxon>
        <taxon>Sordariomycetes</taxon>
        <taxon>Hypocreomycetidae</taxon>
        <taxon>Hypocreales</taxon>
        <taxon>Cordycipitaceae</taxon>
        <taxon>Akanthomyces</taxon>
    </lineage>
</organism>
<dbReference type="AlphaFoldDB" id="A0A9W8QSX5"/>
<accession>A0A9W8QSX5</accession>
<feature type="transmembrane region" description="Helical" evidence="8">
    <location>
        <begin position="310"/>
        <end position="331"/>
    </location>
</feature>
<protein>
    <recommendedName>
        <fullName evidence="11">Purine permease</fullName>
    </recommendedName>
</protein>
<keyword evidence="4 8" id="KW-0812">Transmembrane</keyword>
<feature type="transmembrane region" description="Helical" evidence="8">
    <location>
        <begin position="351"/>
        <end position="372"/>
    </location>
</feature>
<feature type="transmembrane region" description="Helical" evidence="8">
    <location>
        <begin position="148"/>
        <end position="168"/>
    </location>
</feature>
<proteinExistence type="inferred from homology"/>
<comment type="subcellular location">
    <subcellularLocation>
        <location evidence="1">Membrane</location>
        <topology evidence="1">Multi-pass membrane protein</topology>
    </subcellularLocation>
</comment>
<evidence type="ECO:0000256" key="7">
    <source>
        <dbReference type="SAM" id="MobiDB-lite"/>
    </source>
</evidence>
<feature type="transmembrane region" description="Helical" evidence="8">
    <location>
        <begin position="196"/>
        <end position="216"/>
    </location>
</feature>
<evidence type="ECO:0000256" key="2">
    <source>
        <dbReference type="ARBA" id="ARBA00008821"/>
    </source>
</evidence>
<dbReference type="PROSITE" id="PS01116">
    <property type="entry name" value="XANTH_URACIL_PERMASE"/>
    <property type="match status" value="1"/>
</dbReference>
<reference evidence="9" key="1">
    <citation type="journal article" date="2023" name="Access Microbiol">
        <title>De-novo genome assembly for Akanthomyces muscarius, a biocontrol agent of insect agricultural pests.</title>
        <authorList>
            <person name="Erdos Z."/>
            <person name="Studholme D.J."/>
            <person name="Raymond B."/>
            <person name="Sharma M."/>
        </authorList>
    </citation>
    <scope>NUCLEOTIDE SEQUENCE</scope>
    <source>
        <strain evidence="9">Ve6</strain>
    </source>
</reference>
<sequence>MDQASVEEVLATRTEESMSRAPDAQKPTIDAKAKTALKSLITKKGWLGDYDYVFLFKPNLPFMKKDPRPRPFYGLNDDMPILLGLLLGLQHALAMLAGIVTPPILMSGVTGVNLGTADTQYLVSTALIVTAILSTVQITRIKIPMSSYYLGTGLLSVVGTSFDTIPVASGVFDQMYKTGYCKTDASGNRLPCPKGYGALLGTTMVTALLEMLISFVPPKYLRKVFPPLVTGPTVMLIGVALVQSGFQSWAGGAGPCMSHPASGPFQLCPSVSAPHPLPWGSAEFIGLGFSAFITIILCERFGSPMMRSCSIVLGLLVGSIIAAATGYFSAAGIDAAPAVSFIWVKTYPLSVYGPAVLPCLALYVVILMEAIGDITATCDVSKLAVSGKGFDSRVQGGVLADGLNGLLAGLCTITPMSVFAQNNGVIALTNCANRTAGYFACFWLLIFGIFAKIAAALVSIPDPVLGGVTTFLFASVAVSGIRVVSTIEFTPRNRFILACSLAPGLGAILVPNWFSFFFTYQGGGAKGGLLSAVQVVMETGFAVTGFVAVILNLVIPEDKPDESGVAHKEHAMGLPKTVKAS</sequence>
<evidence type="ECO:0000256" key="1">
    <source>
        <dbReference type="ARBA" id="ARBA00004141"/>
    </source>
</evidence>
<dbReference type="GO" id="GO:0000324">
    <property type="term" value="C:fungal-type vacuole"/>
    <property type="evidence" value="ECO:0007669"/>
    <property type="project" value="TreeGrafter"/>
</dbReference>
<evidence type="ECO:0000256" key="6">
    <source>
        <dbReference type="ARBA" id="ARBA00023136"/>
    </source>
</evidence>
<keyword evidence="10" id="KW-1185">Reference proteome</keyword>
<dbReference type="GeneID" id="80894501"/>
<feature type="region of interest" description="Disordered" evidence="7">
    <location>
        <begin position="1"/>
        <end position="26"/>
    </location>
</feature>
<comment type="similarity">
    <text evidence="2">Belongs to the nucleobase:cation symporter-2 (NCS2) (TC 2.A.40) family.</text>
</comment>
<evidence type="ECO:0000256" key="5">
    <source>
        <dbReference type="ARBA" id="ARBA00022989"/>
    </source>
</evidence>
<dbReference type="Proteomes" id="UP001144673">
    <property type="component" value="Chromosome 1"/>
</dbReference>
<gene>
    <name evidence="9" type="ORF">LMH87_007342</name>
</gene>
<feature type="transmembrane region" description="Helical" evidence="8">
    <location>
        <begin position="436"/>
        <end position="458"/>
    </location>
</feature>